<dbReference type="EMBL" id="KE145352">
    <property type="protein sequence ID" value="EPE36607.1"/>
    <property type="molecule type" value="Genomic_DNA"/>
</dbReference>
<proteinExistence type="predicted"/>
<feature type="compositionally biased region" description="Low complexity" evidence="1">
    <location>
        <begin position="9"/>
        <end position="28"/>
    </location>
</feature>
<evidence type="ECO:0000256" key="1">
    <source>
        <dbReference type="SAM" id="MobiDB-lite"/>
    </source>
</evidence>
<evidence type="ECO:0000313" key="3">
    <source>
        <dbReference type="Proteomes" id="UP000016922"/>
    </source>
</evidence>
<feature type="compositionally biased region" description="Low complexity" evidence="1">
    <location>
        <begin position="61"/>
        <end position="75"/>
    </location>
</feature>
<feature type="region of interest" description="Disordered" evidence="1">
    <location>
        <begin position="59"/>
        <end position="78"/>
    </location>
</feature>
<accession>S3DDU9</accession>
<keyword evidence="3" id="KW-1185">Reference proteome</keyword>
<dbReference type="HOGENOM" id="CLU_460825_0_0_1"/>
<gene>
    <name evidence="2" type="ORF">GLAREA_08770</name>
</gene>
<dbReference type="Proteomes" id="UP000016922">
    <property type="component" value="Unassembled WGS sequence"/>
</dbReference>
<organism evidence="2 3">
    <name type="scientific">Glarea lozoyensis (strain ATCC 20868 / MF5171)</name>
    <dbReference type="NCBI Taxonomy" id="1116229"/>
    <lineage>
        <taxon>Eukaryota</taxon>
        <taxon>Fungi</taxon>
        <taxon>Dikarya</taxon>
        <taxon>Ascomycota</taxon>
        <taxon>Pezizomycotina</taxon>
        <taxon>Leotiomycetes</taxon>
        <taxon>Helotiales</taxon>
        <taxon>Helotiaceae</taxon>
        <taxon>Glarea</taxon>
    </lineage>
</organism>
<name>S3DDU9_GLAL2</name>
<protein>
    <submittedName>
        <fullName evidence="2">Uncharacterized protein</fullName>
    </submittedName>
</protein>
<evidence type="ECO:0000313" key="2">
    <source>
        <dbReference type="EMBL" id="EPE36607.1"/>
    </source>
</evidence>
<sequence length="592" mass="66778">MWRSFQPPGSMGQTASSQSSSIAGLQVSQKPVVDAEHHRENNFASVSSNATNATNAGKAISQLQQPSTNPTSSQSVNIEDNIQRIRSPSPDMEAGNIYIDKLLDSLGLAVTTVSVEVTTTSSKKREAPDDSSSSLQRRGRKKKVKGVKDWITDKIEDDLEYFLFDTSEVVPGSEIKKTDGRIPRISRKPRPTLAGRLSQKLESRPRSSDNTPNNPIDERTQSPAAALLTDNTRPITPIQTLKNPYVIETKLLSQKLDPQLHSSGNTPDNPIEISELTDKLTIPTNLPVQTRSKNEVVKQTFRVIGPQNNEEEYQSFHNLCQVLGLNERQTIAYYTKPAFDFCYDLITVDLASVLVSIIYHLEVLKAAVREEGIFGLDNSASVVRVLSKCYRARISRDIGRASSARDLNAFREAWDLVSLAEIVDSDRESATKSALLHASGPRPISEPMREVEFPPEIKALNWAKALKQGGVWKAWCRAFSPDSHEKRGILLLLMALDFTRSIPVSPTKRRLLRRRKEHLNSPFWGMCGSNMSEYQIRWIKEYLMRYHPQWIELVKYIHCWALLIFKIGQVEDKREKRKFRKGLVKLGFRVVV</sequence>
<dbReference type="AlphaFoldDB" id="S3DDU9"/>
<dbReference type="GeneID" id="19467818"/>
<feature type="region of interest" description="Disordered" evidence="1">
    <location>
        <begin position="180"/>
        <end position="227"/>
    </location>
</feature>
<feature type="region of interest" description="Disordered" evidence="1">
    <location>
        <begin position="116"/>
        <end position="143"/>
    </location>
</feature>
<dbReference type="KEGG" id="glz:GLAREA_08770"/>
<dbReference type="RefSeq" id="XP_008075922.1">
    <property type="nucleotide sequence ID" value="XM_008077731.1"/>
</dbReference>
<feature type="region of interest" description="Disordered" evidence="1">
    <location>
        <begin position="1"/>
        <end position="48"/>
    </location>
</feature>
<reference evidence="2 3" key="1">
    <citation type="journal article" date="2013" name="BMC Genomics">
        <title>Genomics-driven discovery of the pneumocandin biosynthetic gene cluster in the fungus Glarea lozoyensis.</title>
        <authorList>
            <person name="Chen L."/>
            <person name="Yue Q."/>
            <person name="Zhang X."/>
            <person name="Xiang M."/>
            <person name="Wang C."/>
            <person name="Li S."/>
            <person name="Che Y."/>
            <person name="Ortiz-Lopez F.J."/>
            <person name="Bills G.F."/>
            <person name="Liu X."/>
            <person name="An Z."/>
        </authorList>
    </citation>
    <scope>NUCLEOTIDE SEQUENCE [LARGE SCALE GENOMIC DNA]</scope>
    <source>
        <strain evidence="3">ATCC 20868 / MF5171</strain>
    </source>
</reference>